<evidence type="ECO:0000256" key="1">
    <source>
        <dbReference type="SAM" id="Phobius"/>
    </source>
</evidence>
<comment type="caution">
    <text evidence="2">The sequence shown here is derived from an EMBL/GenBank/DDBJ whole genome shotgun (WGS) entry which is preliminary data.</text>
</comment>
<gene>
    <name evidence="2" type="ORF">ACFFGE_11530</name>
</gene>
<accession>A0ABV6R4E8</accession>
<dbReference type="Proteomes" id="UP001589906">
    <property type="component" value="Unassembled WGS sequence"/>
</dbReference>
<feature type="transmembrane region" description="Helical" evidence="1">
    <location>
        <begin position="21"/>
        <end position="45"/>
    </location>
</feature>
<protein>
    <recommendedName>
        <fullName evidence="4">Integral membrane protein</fullName>
    </recommendedName>
</protein>
<sequence length="106" mass="11233">MTRMQDRFVHYRLGGPASGGGVLRPLMWVFGLIATGLAVTVGAVLAVLTAAAVAVLAVVASVMVFFTGMALRARRTVRAKASAEGVIEARKVDGTWVAYGWDRQGR</sequence>
<evidence type="ECO:0000313" key="3">
    <source>
        <dbReference type="Proteomes" id="UP001589906"/>
    </source>
</evidence>
<keyword evidence="1" id="KW-0812">Transmembrane</keyword>
<proteinExistence type="predicted"/>
<evidence type="ECO:0008006" key="4">
    <source>
        <dbReference type="Google" id="ProtNLM"/>
    </source>
</evidence>
<reference evidence="2 3" key="1">
    <citation type="submission" date="2024-09" db="EMBL/GenBank/DDBJ databases">
        <authorList>
            <person name="Sun Q."/>
            <person name="Mori K."/>
        </authorList>
    </citation>
    <scope>NUCLEOTIDE SEQUENCE [LARGE SCALE GENOMIC DNA]</scope>
    <source>
        <strain evidence="2 3">NCAIM B.02621</strain>
    </source>
</reference>
<dbReference type="RefSeq" id="WP_376836546.1">
    <property type="nucleotide sequence ID" value="NZ_JBHLSW010000007.1"/>
</dbReference>
<keyword evidence="1" id="KW-1133">Transmembrane helix</keyword>
<name>A0ABV6R4E8_9CAUL</name>
<keyword evidence="3" id="KW-1185">Reference proteome</keyword>
<dbReference type="EMBL" id="JBHLSW010000007">
    <property type="protein sequence ID" value="MFC0634501.1"/>
    <property type="molecule type" value="Genomic_DNA"/>
</dbReference>
<organism evidence="2 3">
    <name type="scientific">Brevundimonas balnearis</name>
    <dbReference type="NCBI Taxonomy" id="1572858"/>
    <lineage>
        <taxon>Bacteria</taxon>
        <taxon>Pseudomonadati</taxon>
        <taxon>Pseudomonadota</taxon>
        <taxon>Alphaproteobacteria</taxon>
        <taxon>Caulobacterales</taxon>
        <taxon>Caulobacteraceae</taxon>
        <taxon>Brevundimonas</taxon>
    </lineage>
</organism>
<feature type="transmembrane region" description="Helical" evidence="1">
    <location>
        <begin position="51"/>
        <end position="71"/>
    </location>
</feature>
<keyword evidence="1" id="KW-0472">Membrane</keyword>
<evidence type="ECO:0000313" key="2">
    <source>
        <dbReference type="EMBL" id="MFC0634501.1"/>
    </source>
</evidence>